<dbReference type="Pfam" id="PF00149">
    <property type="entry name" value="Metallophos"/>
    <property type="match status" value="1"/>
</dbReference>
<dbReference type="Gene3D" id="3.90.780.10">
    <property type="entry name" value="5'-Nucleotidase, C-terminal domain"/>
    <property type="match status" value="1"/>
</dbReference>
<dbReference type="EMBL" id="BASE01000019">
    <property type="protein sequence ID" value="GAM12832.1"/>
    <property type="molecule type" value="Genomic_DNA"/>
</dbReference>
<evidence type="ECO:0000256" key="6">
    <source>
        <dbReference type="ARBA" id="ARBA00022723"/>
    </source>
</evidence>
<evidence type="ECO:0000256" key="11">
    <source>
        <dbReference type="RuleBase" id="RU362119"/>
    </source>
</evidence>
<evidence type="ECO:0000259" key="13">
    <source>
        <dbReference type="Pfam" id="PF02872"/>
    </source>
</evidence>
<reference evidence="14 15" key="1">
    <citation type="submission" date="2013-06" db="EMBL/GenBank/DDBJ databases">
        <title>Whole genome shotgun sequence of Bacillus selenatarsenatis SF-1.</title>
        <authorList>
            <person name="Kuroda M."/>
            <person name="Sei K."/>
            <person name="Yamashita M."/>
            <person name="Ike M."/>
        </authorList>
    </citation>
    <scope>NUCLEOTIDE SEQUENCE [LARGE SCALE GENOMIC DNA]</scope>
    <source>
        <strain evidence="14 15">SF-1</strain>
    </source>
</reference>
<dbReference type="InterPro" id="IPR041827">
    <property type="entry name" value="CpdB_N"/>
</dbReference>
<dbReference type="PRINTS" id="PR01607">
    <property type="entry name" value="APYRASEFAMLY"/>
</dbReference>
<comment type="cofactor">
    <cofactor evidence="3">
        <name>a divalent metal cation</name>
        <dbReference type="ChEBI" id="CHEBI:60240"/>
    </cofactor>
</comment>
<dbReference type="EC" id="3.1.4.16" evidence="14"/>
<evidence type="ECO:0000256" key="10">
    <source>
        <dbReference type="ARBA" id="ARBA00023268"/>
    </source>
</evidence>
<organism evidence="14 15">
    <name type="scientific">Mesobacillus selenatarsenatis (strain DSM 18680 / JCM 14380 / FERM P-15431 / SF-1)</name>
    <dbReference type="NCBI Taxonomy" id="1321606"/>
    <lineage>
        <taxon>Bacteria</taxon>
        <taxon>Bacillati</taxon>
        <taxon>Bacillota</taxon>
        <taxon>Bacilli</taxon>
        <taxon>Bacillales</taxon>
        <taxon>Bacillaceae</taxon>
        <taxon>Mesobacillus</taxon>
    </lineage>
</organism>
<dbReference type="GO" id="GO:0008663">
    <property type="term" value="F:2',3'-cyclic-nucleotide 2'-phosphodiesterase activity"/>
    <property type="evidence" value="ECO:0007669"/>
    <property type="project" value="UniProtKB-EC"/>
</dbReference>
<accession>A0A0A8X1C9</accession>
<evidence type="ECO:0000256" key="8">
    <source>
        <dbReference type="ARBA" id="ARBA00022741"/>
    </source>
</evidence>
<dbReference type="PROSITE" id="PS00786">
    <property type="entry name" value="5_NUCLEOTIDASE_2"/>
    <property type="match status" value="1"/>
</dbReference>
<protein>
    <submittedName>
        <fullName evidence="14">2',3'-cyclic-nucleotide 2'-phosphodiesterase</fullName>
        <ecNumber evidence="14">3.1.4.16</ecNumber>
    </submittedName>
</protein>
<dbReference type="Proteomes" id="UP000031014">
    <property type="component" value="Unassembled WGS sequence"/>
</dbReference>
<dbReference type="InterPro" id="IPR006179">
    <property type="entry name" value="5_nucleotidase/apyrase"/>
</dbReference>
<dbReference type="InterPro" id="IPR008334">
    <property type="entry name" value="5'-Nucleotdase_C"/>
</dbReference>
<evidence type="ECO:0000313" key="15">
    <source>
        <dbReference type="Proteomes" id="UP000031014"/>
    </source>
</evidence>
<comment type="caution">
    <text evidence="14">The sequence shown here is derived from an EMBL/GenBank/DDBJ whole genome shotgun (WGS) entry which is preliminary data.</text>
</comment>
<evidence type="ECO:0000256" key="9">
    <source>
        <dbReference type="ARBA" id="ARBA00022801"/>
    </source>
</evidence>
<dbReference type="InterPro" id="IPR029052">
    <property type="entry name" value="Metallo-depent_PP-like"/>
</dbReference>
<comment type="catalytic activity">
    <reaction evidence="1">
        <text>a ribonucleoside 3'-phosphate + H2O = a ribonucleoside + phosphate</text>
        <dbReference type="Rhea" id="RHEA:10144"/>
        <dbReference type="ChEBI" id="CHEBI:13197"/>
        <dbReference type="ChEBI" id="CHEBI:15377"/>
        <dbReference type="ChEBI" id="CHEBI:18254"/>
        <dbReference type="ChEBI" id="CHEBI:43474"/>
        <dbReference type="EC" id="3.1.3.6"/>
    </reaction>
</comment>
<dbReference type="GO" id="GO:0046872">
    <property type="term" value="F:metal ion binding"/>
    <property type="evidence" value="ECO:0007669"/>
    <property type="project" value="UniProtKB-KW"/>
</dbReference>
<dbReference type="STRING" id="1321606.SAMD00020551_0967"/>
<feature type="domain" description="Calcineurin-like phosphoesterase" evidence="12">
    <location>
        <begin position="12"/>
        <end position="244"/>
    </location>
</feature>
<dbReference type="SUPFAM" id="SSF56300">
    <property type="entry name" value="Metallo-dependent phosphatases"/>
    <property type="match status" value="1"/>
</dbReference>
<name>A0A0A8X1C9_MESS1</name>
<keyword evidence="7" id="KW-0732">Signal</keyword>
<keyword evidence="10" id="KW-0511">Multifunctional enzyme</keyword>
<evidence type="ECO:0000256" key="1">
    <source>
        <dbReference type="ARBA" id="ARBA00000527"/>
    </source>
</evidence>
<dbReference type="GO" id="GO:0030288">
    <property type="term" value="C:outer membrane-bounded periplasmic space"/>
    <property type="evidence" value="ECO:0007669"/>
    <property type="project" value="TreeGrafter"/>
</dbReference>
<evidence type="ECO:0000313" key="14">
    <source>
        <dbReference type="EMBL" id="GAM12832.1"/>
    </source>
</evidence>
<evidence type="ECO:0000256" key="5">
    <source>
        <dbReference type="ARBA" id="ARBA00006654"/>
    </source>
</evidence>
<sequence>MKEIKAGTKLVILETSDVHGSIFPIHYGTNENVPHGLSHAATVIKKHRKQEGNLLVIDNGDLIQGTPLAYHYVKFGGNLPNPMIKILNELEYDAAVIGNHEFNYGMKILNRAVSESDFPWLSANIVDSSTGTPKFGTPYMVKKFDGGVKAAVLGLTTHYIPNWENPKHIQVLKFEDALETAKKWVNYIREKEKPDILILAYHGGFERDLETGRETENLTGENQAYQICHEVEGIDLLLTGHQHRKIAGELNGVTVLQPGFNGKQIGKATISFVKDDGRWKIVDKIAEIMELESEESDESILKLVEKYEQETQNWLDQTLGTILGNMEVTDPFDLRTNEHPLIEFINKVQIEASGAAISSTALFHNEAPGFSKHVTMREIVSNYIYPNTLTVIRISGQDLKDALERSASYFIVDKGEIAVNPNFSEPKPQHYNYDMWEGIDYVLDIRKPVGERVVKLSLNGHEVKPEEEFEVVMNNYRAGGGGDYTMFKNKTIIKEIQTDMTELLANYFLKHNTIKATVNHNWKVIW</sequence>
<keyword evidence="9 11" id="KW-0378">Hydrolase</keyword>
<dbReference type="PANTHER" id="PTHR11575:SF6">
    <property type="entry name" value="2',3'-CYCLIC-NUCLEOTIDE 2'-PHOSPHODIESTERASE_3'-NUCLEOTIDASE"/>
    <property type="match status" value="1"/>
</dbReference>
<dbReference type="Gene3D" id="3.60.21.10">
    <property type="match status" value="1"/>
</dbReference>
<dbReference type="InterPro" id="IPR036907">
    <property type="entry name" value="5'-Nucleotdase_C_sf"/>
</dbReference>
<evidence type="ECO:0000256" key="4">
    <source>
        <dbReference type="ARBA" id="ARBA00004196"/>
    </source>
</evidence>
<dbReference type="Pfam" id="PF02872">
    <property type="entry name" value="5_nucleotid_C"/>
    <property type="match status" value="1"/>
</dbReference>
<keyword evidence="15" id="KW-1185">Reference proteome</keyword>
<comment type="subcellular location">
    <subcellularLocation>
        <location evidence="4">Cell envelope</location>
    </subcellularLocation>
</comment>
<proteinExistence type="inferred from homology"/>
<dbReference type="InterPro" id="IPR004843">
    <property type="entry name" value="Calcineurin-like_PHP"/>
</dbReference>
<dbReference type="RefSeq" id="WP_041964738.1">
    <property type="nucleotide sequence ID" value="NZ_BASE01000019.1"/>
</dbReference>
<dbReference type="GO" id="GO:0000166">
    <property type="term" value="F:nucleotide binding"/>
    <property type="evidence" value="ECO:0007669"/>
    <property type="project" value="UniProtKB-KW"/>
</dbReference>
<dbReference type="GO" id="GO:0009166">
    <property type="term" value="P:nucleotide catabolic process"/>
    <property type="evidence" value="ECO:0007669"/>
    <property type="project" value="InterPro"/>
</dbReference>
<dbReference type="AlphaFoldDB" id="A0A0A8X1C9"/>
<evidence type="ECO:0000256" key="7">
    <source>
        <dbReference type="ARBA" id="ARBA00022729"/>
    </source>
</evidence>
<dbReference type="InterPro" id="IPR006146">
    <property type="entry name" value="5'-Nucleotdase_CS"/>
</dbReference>
<feature type="domain" description="5'-Nucleotidase C-terminal" evidence="13">
    <location>
        <begin position="331"/>
        <end position="488"/>
    </location>
</feature>
<evidence type="ECO:0000256" key="3">
    <source>
        <dbReference type="ARBA" id="ARBA00001968"/>
    </source>
</evidence>
<dbReference type="PANTHER" id="PTHR11575">
    <property type="entry name" value="5'-NUCLEOTIDASE-RELATED"/>
    <property type="match status" value="1"/>
</dbReference>
<keyword evidence="8 11" id="KW-0547">Nucleotide-binding</keyword>
<evidence type="ECO:0000259" key="12">
    <source>
        <dbReference type="Pfam" id="PF00149"/>
    </source>
</evidence>
<keyword evidence="6" id="KW-0479">Metal-binding</keyword>
<dbReference type="SUPFAM" id="SSF55816">
    <property type="entry name" value="5'-nucleotidase (syn. UDP-sugar hydrolase), C-terminal domain"/>
    <property type="match status" value="1"/>
</dbReference>
<evidence type="ECO:0000256" key="2">
    <source>
        <dbReference type="ARBA" id="ARBA00001730"/>
    </source>
</evidence>
<dbReference type="OrthoDB" id="9775118at2"/>
<comment type="catalytic activity">
    <reaction evidence="2">
        <text>a nucleoside 2',3'-cyclic phosphate + H2O = a nucleoside 3'-phosphate + H(+)</text>
        <dbReference type="Rhea" id="RHEA:19621"/>
        <dbReference type="ChEBI" id="CHEBI:15377"/>
        <dbReference type="ChEBI" id="CHEBI:15378"/>
        <dbReference type="ChEBI" id="CHEBI:66949"/>
        <dbReference type="ChEBI" id="CHEBI:66954"/>
        <dbReference type="EC" id="3.1.4.16"/>
    </reaction>
</comment>
<comment type="similarity">
    <text evidence="5 11">Belongs to the 5'-nucleotidase family.</text>
</comment>
<dbReference type="GO" id="GO:0008254">
    <property type="term" value="F:3'-nucleotidase activity"/>
    <property type="evidence" value="ECO:0007669"/>
    <property type="project" value="UniProtKB-EC"/>
</dbReference>
<gene>
    <name evidence="14" type="ORF">SAMD00020551_0967</name>
</gene>
<dbReference type="CDD" id="cd07410">
    <property type="entry name" value="MPP_CpdB_N"/>
    <property type="match status" value="1"/>
</dbReference>